<gene>
    <name evidence="4" type="ORF">UR64_C0003G0031</name>
</gene>
<dbReference type="CDD" id="cd02883">
    <property type="entry name" value="NUDIX_Hydrolase"/>
    <property type="match status" value="1"/>
</dbReference>
<evidence type="ECO:0000256" key="1">
    <source>
        <dbReference type="ARBA" id="ARBA00001946"/>
    </source>
</evidence>
<evidence type="ECO:0000259" key="3">
    <source>
        <dbReference type="PROSITE" id="PS51462"/>
    </source>
</evidence>
<name>A0A0G0BB87_9BACT</name>
<keyword evidence="2" id="KW-0378">Hydrolase</keyword>
<dbReference type="Pfam" id="PF00293">
    <property type="entry name" value="NUDIX"/>
    <property type="match status" value="1"/>
</dbReference>
<dbReference type="AlphaFoldDB" id="A0A0G0BB87"/>
<dbReference type="InterPro" id="IPR015797">
    <property type="entry name" value="NUDIX_hydrolase-like_dom_sf"/>
</dbReference>
<comment type="cofactor">
    <cofactor evidence="1">
        <name>Mg(2+)</name>
        <dbReference type="ChEBI" id="CHEBI:18420"/>
    </cofactor>
</comment>
<dbReference type="Proteomes" id="UP000034952">
    <property type="component" value="Unassembled WGS sequence"/>
</dbReference>
<dbReference type="GO" id="GO:0016787">
    <property type="term" value="F:hydrolase activity"/>
    <property type="evidence" value="ECO:0007669"/>
    <property type="project" value="UniProtKB-KW"/>
</dbReference>
<dbReference type="PANTHER" id="PTHR43046:SF14">
    <property type="entry name" value="MUTT_NUDIX FAMILY PROTEIN"/>
    <property type="match status" value="1"/>
</dbReference>
<evidence type="ECO:0000313" key="5">
    <source>
        <dbReference type="Proteomes" id="UP000034952"/>
    </source>
</evidence>
<dbReference type="EMBL" id="LBPY01000003">
    <property type="protein sequence ID" value="KKP66738.1"/>
    <property type="molecule type" value="Genomic_DNA"/>
</dbReference>
<feature type="domain" description="Nudix hydrolase" evidence="3">
    <location>
        <begin position="12"/>
        <end position="143"/>
    </location>
</feature>
<proteinExistence type="predicted"/>
<evidence type="ECO:0000313" key="4">
    <source>
        <dbReference type="EMBL" id="KKP66738.1"/>
    </source>
</evidence>
<protein>
    <recommendedName>
        <fullName evidence="3">Nudix hydrolase domain-containing protein</fullName>
    </recommendedName>
</protein>
<organism evidence="4 5">
    <name type="scientific">Candidatus Nomurabacteria bacterium GW2011_GWE1_35_16</name>
    <dbReference type="NCBI Taxonomy" id="1618761"/>
    <lineage>
        <taxon>Bacteria</taxon>
        <taxon>Candidatus Nomuraibacteriota</taxon>
    </lineage>
</organism>
<sequence>MIYHKKPENFSPRFEVVSCFLENAGEFLLLHRSAHKPQGNTWGVPAGKKEVDETPKDAIIRETKEETRHKINPVELNYFKELYVRYDNYDFIYHIFSLKLRERPEVILEENGHKDFRWVTPENSLQMNLIQDLDECVRLFYEI</sequence>
<dbReference type="PANTHER" id="PTHR43046">
    <property type="entry name" value="GDP-MANNOSE MANNOSYL HYDROLASE"/>
    <property type="match status" value="1"/>
</dbReference>
<comment type="caution">
    <text evidence="4">The sequence shown here is derived from an EMBL/GenBank/DDBJ whole genome shotgun (WGS) entry which is preliminary data.</text>
</comment>
<dbReference type="SUPFAM" id="SSF55811">
    <property type="entry name" value="Nudix"/>
    <property type="match status" value="1"/>
</dbReference>
<accession>A0A0G0BB87</accession>
<evidence type="ECO:0000256" key="2">
    <source>
        <dbReference type="ARBA" id="ARBA00022801"/>
    </source>
</evidence>
<dbReference type="PROSITE" id="PS51462">
    <property type="entry name" value="NUDIX"/>
    <property type="match status" value="1"/>
</dbReference>
<dbReference type="InterPro" id="IPR000086">
    <property type="entry name" value="NUDIX_hydrolase_dom"/>
</dbReference>
<dbReference type="Gene3D" id="3.90.79.10">
    <property type="entry name" value="Nucleoside Triphosphate Pyrophosphohydrolase"/>
    <property type="match status" value="1"/>
</dbReference>
<reference evidence="4 5" key="1">
    <citation type="journal article" date="2015" name="Nature">
        <title>rRNA introns, odd ribosomes, and small enigmatic genomes across a large radiation of phyla.</title>
        <authorList>
            <person name="Brown C.T."/>
            <person name="Hug L.A."/>
            <person name="Thomas B.C."/>
            <person name="Sharon I."/>
            <person name="Castelle C.J."/>
            <person name="Singh A."/>
            <person name="Wilkins M.J."/>
            <person name="Williams K.H."/>
            <person name="Banfield J.F."/>
        </authorList>
    </citation>
    <scope>NUCLEOTIDE SEQUENCE [LARGE SCALE GENOMIC DNA]</scope>
</reference>